<dbReference type="AlphaFoldDB" id="H8Z8U5"/>
<accession>H8Z8U5</accession>
<dbReference type="Proteomes" id="UP000005622">
    <property type="component" value="Unassembled WGS sequence"/>
</dbReference>
<organism evidence="2">
    <name type="scientific">Nematocida ausubeli (strain ATCC PRA-371 / ERTm2)</name>
    <name type="common">Nematode killer fungus</name>
    <dbReference type="NCBI Taxonomy" id="1913371"/>
    <lineage>
        <taxon>Eukaryota</taxon>
        <taxon>Fungi</taxon>
        <taxon>Fungi incertae sedis</taxon>
        <taxon>Microsporidia</taxon>
        <taxon>Nematocida</taxon>
    </lineage>
</organism>
<gene>
    <name evidence="2" type="ORF">NERG_00015</name>
</gene>
<dbReference type="EMBL" id="JH604633">
    <property type="protein sequence ID" value="EHY66376.1"/>
    <property type="molecule type" value="Genomic_DNA"/>
</dbReference>
<protein>
    <submittedName>
        <fullName evidence="2">Uncharacterized protein</fullName>
    </submittedName>
</protein>
<evidence type="ECO:0000256" key="1">
    <source>
        <dbReference type="SAM" id="SignalP"/>
    </source>
</evidence>
<proteinExistence type="predicted"/>
<dbReference type="HOGENOM" id="CLU_009683_3_0_1"/>
<feature type="chain" id="PRO_5003617350" evidence="1">
    <location>
        <begin position="19"/>
        <end position="944"/>
    </location>
</feature>
<name>H8Z8U5_NEMA1</name>
<sequence>MRVWAWVISMVAMHKICANMEMPAIEKVLNSRFGENSMIMVHPEGPLSPLNAYISRKCNFMYNKRFFSPEIETNYELSMEKDPEMNRPKYIRTRRFNKDKVHVNAGIKNKNLTAAQEYHAVLLKLFPSPIGDLTIHTSINNSFITFLSDQKVSQHAHKILAALLLMTEGIDVPLCLSGTKGNKKLTLKSAKNSTVHFCLDMHVPRMVAIEKDKIEKTEVYQSEAVFIIEYFKKNKPELPLSESDAPVVYDDFKKGEFLNSPKWLLQSYIFEYICGHEDALAFANTVHDMLFEFMSSEAYGDTEHSSIKKIFYEYFALHSEVSQRFDYLSIIKKVQSTDLKYKVFPFAGDTYVPSYQSTPVYDREKGSFTMQQFSNCVEASVFGLLCCLAYDPDTKKYTTEHMPGATKNLVNFFKKYESTHEPINQIVYKEWSKVVSGLEGEQIKYMRENKNELASGILNVLCLVTTITGVYETEKHRLQEFIEAVNKKVCKKGIYAEIQEYAEYLFRSLSVRVGEEEDSPMHNSVWSCLGTGPPNSKNRSIEVELKNIKVDSCLEGKKDLFGNIFITYRKDELRGGMVMTCLPKHMGLVPIPSIDSNLTYFSNKLTRLLWKVTLNRKTTFTSCLVRYYIEQAKRKCLHEHQKLKEIQKIIVQIEPFSFIGIERLLLLDIYQTIENKKSLVFYIAMHAMGKKLNSDDLEIRLISNILASVPLDDQQTLSSFMSCFITSGVQTNLVLKLFPEKKVPVVYNYDPQKLSDAFVYCIKHMNSPNALVQLIRKTMDLGKMSLSCCFPQILKNDLSLKKKIQLLSCLTENGSTIQHLVTIAEILKDLDKKGRSIGHMALEVNDAWALWISIACQKERLRGIIPKCFDAMVYTEGTIVTSYLIEVGRNYRKFNQKVISAMDSMKSDLCRTHEDKIKYELLMDIYRSRQNSYACKIVRTRVIP</sequence>
<evidence type="ECO:0000313" key="2">
    <source>
        <dbReference type="EMBL" id="EHY66376.1"/>
    </source>
</evidence>
<reference evidence="2" key="1">
    <citation type="submission" date="2011-03" db="EMBL/GenBank/DDBJ databases">
        <title>The Genome Sequence of Nematocida sp1 strain ERTm2.</title>
        <authorList>
            <consortium name="The Broad Institute Genome Sequencing Platform"/>
            <consortium name="The Broad Institute Genome Sequencing Center for Infectious Disease"/>
            <person name="Cuomo C."/>
            <person name="Troemel E."/>
            <person name="Young S.K."/>
            <person name="Zeng Q."/>
            <person name="Gargeya S."/>
            <person name="Fitzgerald M."/>
            <person name="Haas B."/>
            <person name="Abouelleil A."/>
            <person name="Alvarado L."/>
            <person name="Arachchi H.M."/>
            <person name="Berlin A."/>
            <person name="Brown A."/>
            <person name="Chapman S.B."/>
            <person name="Chen Z."/>
            <person name="Dunbar C."/>
            <person name="Freedman E."/>
            <person name="Gearin G."/>
            <person name="Gellesch M."/>
            <person name="Goldberg J."/>
            <person name="Griggs A."/>
            <person name="Gujja S."/>
            <person name="Heilman E.R."/>
            <person name="Heiman D."/>
            <person name="Howarth C."/>
            <person name="Larson L."/>
            <person name="Lui A."/>
            <person name="MacDonald P.J.P."/>
            <person name="Mehta T."/>
            <person name="Montmayeur A."/>
            <person name="Murphy C."/>
            <person name="Neiman D."/>
            <person name="Pearson M."/>
            <person name="Priest M."/>
            <person name="Roberts A."/>
            <person name="Saif S."/>
            <person name="Shea T."/>
            <person name="Shenoy N."/>
            <person name="Sisk P."/>
            <person name="Stolte C."/>
            <person name="Sykes S."/>
            <person name="White J."/>
            <person name="Yandava C."/>
            <person name="Wortman J."/>
            <person name="Nusbaum C."/>
            <person name="Birren B."/>
        </authorList>
    </citation>
    <scope>NUCLEOTIDE SEQUENCE</scope>
    <source>
        <strain evidence="2">ERTm2</strain>
    </source>
</reference>
<feature type="signal peptide" evidence="1">
    <location>
        <begin position="1"/>
        <end position="18"/>
    </location>
</feature>
<keyword evidence="1" id="KW-0732">Signal</keyword>